<evidence type="ECO:0000313" key="1">
    <source>
        <dbReference type="EMBL" id="MFI9123273.1"/>
    </source>
</evidence>
<comment type="caution">
    <text evidence="1">The sequence shown here is derived from an EMBL/GenBank/DDBJ whole genome shotgun (WGS) entry which is preliminary data.</text>
</comment>
<protein>
    <submittedName>
        <fullName evidence="1">Uncharacterized protein</fullName>
    </submittedName>
</protein>
<dbReference type="RefSeq" id="WP_399620357.1">
    <property type="nucleotide sequence ID" value="NZ_JBITYT010000016.1"/>
</dbReference>
<proteinExistence type="predicted"/>
<organism evidence="1 2">
    <name type="scientific">Streptomyces bikiniensis</name>
    <dbReference type="NCBI Taxonomy" id="1896"/>
    <lineage>
        <taxon>Bacteria</taxon>
        <taxon>Bacillati</taxon>
        <taxon>Actinomycetota</taxon>
        <taxon>Actinomycetes</taxon>
        <taxon>Kitasatosporales</taxon>
        <taxon>Streptomycetaceae</taxon>
        <taxon>Streptomyces</taxon>
    </lineage>
</organism>
<accession>A0ABW8D087</accession>
<name>A0ABW8D087_STRBI</name>
<keyword evidence="2" id="KW-1185">Reference proteome</keyword>
<gene>
    <name evidence="1" type="ORF">ACIGW0_28440</name>
</gene>
<evidence type="ECO:0000313" key="2">
    <source>
        <dbReference type="Proteomes" id="UP001614391"/>
    </source>
</evidence>
<dbReference type="Proteomes" id="UP001614391">
    <property type="component" value="Unassembled WGS sequence"/>
</dbReference>
<dbReference type="EMBL" id="JBITYT010000016">
    <property type="protein sequence ID" value="MFI9123273.1"/>
    <property type="molecule type" value="Genomic_DNA"/>
</dbReference>
<reference evidence="1 2" key="1">
    <citation type="submission" date="2024-10" db="EMBL/GenBank/DDBJ databases">
        <title>The Natural Products Discovery Center: Release of the First 8490 Sequenced Strains for Exploring Actinobacteria Biosynthetic Diversity.</title>
        <authorList>
            <person name="Kalkreuter E."/>
            <person name="Kautsar S.A."/>
            <person name="Yang D."/>
            <person name="Bader C.D."/>
            <person name="Teijaro C.N."/>
            <person name="Fluegel L."/>
            <person name="Davis C.M."/>
            <person name="Simpson J.R."/>
            <person name="Lauterbach L."/>
            <person name="Steele A.D."/>
            <person name="Gui C."/>
            <person name="Meng S."/>
            <person name="Li G."/>
            <person name="Viehrig K."/>
            <person name="Ye F."/>
            <person name="Su P."/>
            <person name="Kiefer A.F."/>
            <person name="Nichols A."/>
            <person name="Cepeda A.J."/>
            <person name="Yan W."/>
            <person name="Fan B."/>
            <person name="Jiang Y."/>
            <person name="Adhikari A."/>
            <person name="Zheng C.-J."/>
            <person name="Schuster L."/>
            <person name="Cowan T.M."/>
            <person name="Smanski M.J."/>
            <person name="Chevrette M.G."/>
            <person name="De Carvalho L.P.S."/>
            <person name="Shen B."/>
        </authorList>
    </citation>
    <scope>NUCLEOTIDE SEQUENCE [LARGE SCALE GENOMIC DNA]</scope>
    <source>
        <strain evidence="1 2">NPDC053346</strain>
    </source>
</reference>
<sequence length="129" mass="14312">MDNTMDSGNGNAANADSAAHDIEQRFRRITDFVEARLTPLFDPANGSDHGFGMDDTSRALRAARYTVQAASAVSGLVEKRATAPELRQVVDQALEHNWDVLRSVARMWEDHPDFLKEFKAHSWDVVGAV</sequence>